<dbReference type="Proteomes" id="UP000078561">
    <property type="component" value="Unassembled WGS sequence"/>
</dbReference>
<protein>
    <submittedName>
        <fullName evidence="1">Uncharacterized protein</fullName>
    </submittedName>
</protein>
<gene>
    <name evidence="1" type="primary">ABSGL_01453.1 scaffold 1580</name>
</gene>
<evidence type="ECO:0000313" key="2">
    <source>
        <dbReference type="Proteomes" id="UP000078561"/>
    </source>
</evidence>
<proteinExistence type="predicted"/>
<organism evidence="1">
    <name type="scientific">Absidia glauca</name>
    <name type="common">Pin mould</name>
    <dbReference type="NCBI Taxonomy" id="4829"/>
    <lineage>
        <taxon>Eukaryota</taxon>
        <taxon>Fungi</taxon>
        <taxon>Fungi incertae sedis</taxon>
        <taxon>Mucoromycota</taxon>
        <taxon>Mucoromycotina</taxon>
        <taxon>Mucoromycetes</taxon>
        <taxon>Mucorales</taxon>
        <taxon>Cunninghamellaceae</taxon>
        <taxon>Absidia</taxon>
    </lineage>
</organism>
<name>A0A163IYG2_ABSGL</name>
<dbReference type="EMBL" id="LT550653">
    <property type="protein sequence ID" value="SAL96085.1"/>
    <property type="molecule type" value="Genomic_DNA"/>
</dbReference>
<dbReference type="InParanoid" id="A0A163IYG2"/>
<keyword evidence="2" id="KW-1185">Reference proteome</keyword>
<evidence type="ECO:0000313" key="1">
    <source>
        <dbReference type="EMBL" id="SAL96085.1"/>
    </source>
</evidence>
<accession>A0A163IYG2</accession>
<reference evidence="1" key="1">
    <citation type="submission" date="2016-04" db="EMBL/GenBank/DDBJ databases">
        <authorList>
            <person name="Evans L.H."/>
            <person name="Alamgir A."/>
            <person name="Owens N."/>
            <person name="Weber N.D."/>
            <person name="Virtaneva K."/>
            <person name="Barbian K."/>
            <person name="Babar A."/>
            <person name="Rosenke K."/>
        </authorList>
    </citation>
    <scope>NUCLEOTIDE SEQUENCE [LARGE SCALE GENOMIC DNA]</scope>
    <source>
        <strain evidence="1">CBS 101.48</strain>
    </source>
</reference>
<sequence>MSTEQQQQLPVLQMEFPTLNDCTTFIQAYAKQKGFATGTTSSNNNLGKLLLTCVHYGRYRQIVSMTIAFVAIIDDDETNDDDEKNDDDETSDDDILDLTKKISVVKKIVVNWQ</sequence>
<dbReference type="AlphaFoldDB" id="A0A163IYG2"/>